<feature type="transmembrane region" description="Helical" evidence="1">
    <location>
        <begin position="19"/>
        <end position="40"/>
    </location>
</feature>
<keyword evidence="1" id="KW-0472">Membrane</keyword>
<name>A0ABW1QDT4_9CORY</name>
<evidence type="ECO:0000256" key="1">
    <source>
        <dbReference type="SAM" id="Phobius"/>
    </source>
</evidence>
<dbReference type="EMBL" id="JBHSQE010000009">
    <property type="protein sequence ID" value="MFC6146982.1"/>
    <property type="molecule type" value="Genomic_DNA"/>
</dbReference>
<evidence type="ECO:0000313" key="2">
    <source>
        <dbReference type="EMBL" id="MFC6146982.1"/>
    </source>
</evidence>
<feature type="transmembrane region" description="Helical" evidence="1">
    <location>
        <begin position="52"/>
        <end position="72"/>
    </location>
</feature>
<sequence>MNTTEPNVEAYFRAQRIRWLTAIPIPELLFVAAGVVRAVLDLPESSFPSRALWLSTVIGMSALVFALILYVLPRAQVWVAMLFILVGGTVAGFFFLLVDGPIIFGALFPFAGLAAYLAGASHLLRSGLASLAIGDYRGLRPKSPRAWSRSQ</sequence>
<dbReference type="RefSeq" id="WP_377001623.1">
    <property type="nucleotide sequence ID" value="NZ_JBHSQE010000009.1"/>
</dbReference>
<accession>A0ABW1QDT4</accession>
<keyword evidence="1" id="KW-1133">Transmembrane helix</keyword>
<gene>
    <name evidence="2" type="ORF">ACFPUZ_09210</name>
</gene>
<reference evidence="3" key="1">
    <citation type="journal article" date="2019" name="Int. J. Syst. Evol. Microbiol.">
        <title>The Global Catalogue of Microorganisms (GCM) 10K type strain sequencing project: providing services to taxonomists for standard genome sequencing and annotation.</title>
        <authorList>
            <consortium name="The Broad Institute Genomics Platform"/>
            <consortium name="The Broad Institute Genome Sequencing Center for Infectious Disease"/>
            <person name="Wu L."/>
            <person name="Ma J."/>
        </authorList>
    </citation>
    <scope>NUCLEOTIDE SEQUENCE [LARGE SCALE GENOMIC DNA]</scope>
    <source>
        <strain evidence="3">CCUG 51943</strain>
    </source>
</reference>
<feature type="transmembrane region" description="Helical" evidence="1">
    <location>
        <begin position="77"/>
        <end position="96"/>
    </location>
</feature>
<comment type="caution">
    <text evidence="2">The sequence shown here is derived from an EMBL/GenBank/DDBJ whole genome shotgun (WGS) entry which is preliminary data.</text>
</comment>
<dbReference type="Proteomes" id="UP001596244">
    <property type="component" value="Unassembled WGS sequence"/>
</dbReference>
<protein>
    <submittedName>
        <fullName evidence="2">Uncharacterized protein</fullName>
    </submittedName>
</protein>
<keyword evidence="3" id="KW-1185">Reference proteome</keyword>
<evidence type="ECO:0000313" key="3">
    <source>
        <dbReference type="Proteomes" id="UP001596244"/>
    </source>
</evidence>
<keyword evidence="1" id="KW-0812">Transmembrane</keyword>
<proteinExistence type="predicted"/>
<organism evidence="2 3">
    <name type="scientific">Corynebacterium nasicanis</name>
    <dbReference type="NCBI Taxonomy" id="1448267"/>
    <lineage>
        <taxon>Bacteria</taxon>
        <taxon>Bacillati</taxon>
        <taxon>Actinomycetota</taxon>
        <taxon>Actinomycetes</taxon>
        <taxon>Mycobacteriales</taxon>
        <taxon>Corynebacteriaceae</taxon>
        <taxon>Corynebacterium</taxon>
    </lineage>
</organism>
<feature type="transmembrane region" description="Helical" evidence="1">
    <location>
        <begin position="102"/>
        <end position="124"/>
    </location>
</feature>